<protein>
    <recommendedName>
        <fullName evidence="1">Nucleoside phosphorylase domain-containing protein</fullName>
    </recommendedName>
</protein>
<dbReference type="SUPFAM" id="SSF53167">
    <property type="entry name" value="Purine and uridine phosphorylases"/>
    <property type="match status" value="1"/>
</dbReference>
<dbReference type="GO" id="GO:0003824">
    <property type="term" value="F:catalytic activity"/>
    <property type="evidence" value="ECO:0007669"/>
    <property type="project" value="InterPro"/>
</dbReference>
<dbReference type="EMBL" id="BARW01006912">
    <property type="protein sequence ID" value="GAI82412.1"/>
    <property type="molecule type" value="Genomic_DNA"/>
</dbReference>
<dbReference type="InterPro" id="IPR000845">
    <property type="entry name" value="Nucleoside_phosphorylase_d"/>
</dbReference>
<reference evidence="2" key="1">
    <citation type="journal article" date="2014" name="Front. Microbiol.">
        <title>High frequency of phylogenetically diverse reductive dehalogenase-homologous genes in deep subseafloor sedimentary metagenomes.</title>
        <authorList>
            <person name="Kawai M."/>
            <person name="Futagami T."/>
            <person name="Toyoda A."/>
            <person name="Takaki Y."/>
            <person name="Nishi S."/>
            <person name="Hori S."/>
            <person name="Arai W."/>
            <person name="Tsubouchi T."/>
            <person name="Morono Y."/>
            <person name="Uchiyama I."/>
            <person name="Ito T."/>
            <person name="Fujiyama A."/>
            <person name="Inagaki F."/>
            <person name="Takami H."/>
        </authorList>
    </citation>
    <scope>NUCLEOTIDE SEQUENCE</scope>
    <source>
        <strain evidence="2">Expedition CK06-06</strain>
    </source>
</reference>
<organism evidence="2">
    <name type="scientific">marine sediment metagenome</name>
    <dbReference type="NCBI Taxonomy" id="412755"/>
    <lineage>
        <taxon>unclassified sequences</taxon>
        <taxon>metagenomes</taxon>
        <taxon>ecological metagenomes</taxon>
    </lineage>
</organism>
<sequence length="90" mass="9922">MITLIILLLSLSQQEPIGIISALDEELAFIKEDMVIETVDTVSNRIFTIGKIYGMPCVCVKAGIGKVNAAMTAEILILKNLLFMLQKIRV</sequence>
<proteinExistence type="predicted"/>
<dbReference type="GO" id="GO:0009116">
    <property type="term" value="P:nucleoside metabolic process"/>
    <property type="evidence" value="ECO:0007669"/>
    <property type="project" value="InterPro"/>
</dbReference>
<comment type="caution">
    <text evidence="2">The sequence shown here is derived from an EMBL/GenBank/DDBJ whole genome shotgun (WGS) entry which is preliminary data.</text>
</comment>
<dbReference type="Gene3D" id="3.40.50.1580">
    <property type="entry name" value="Nucleoside phosphorylase domain"/>
    <property type="match status" value="1"/>
</dbReference>
<evidence type="ECO:0000259" key="1">
    <source>
        <dbReference type="Pfam" id="PF01048"/>
    </source>
</evidence>
<dbReference type="InterPro" id="IPR035994">
    <property type="entry name" value="Nucleoside_phosphorylase_sf"/>
</dbReference>
<dbReference type="AlphaFoldDB" id="X1RNU7"/>
<dbReference type="Pfam" id="PF01048">
    <property type="entry name" value="PNP_UDP_1"/>
    <property type="match status" value="1"/>
</dbReference>
<name>X1RNU7_9ZZZZ</name>
<gene>
    <name evidence="2" type="ORF">S12H4_14499</name>
</gene>
<accession>X1RNU7</accession>
<feature type="domain" description="Nucleoside phosphorylase" evidence="1">
    <location>
        <begin position="16"/>
        <end position="79"/>
    </location>
</feature>
<evidence type="ECO:0000313" key="2">
    <source>
        <dbReference type="EMBL" id="GAI82412.1"/>
    </source>
</evidence>